<dbReference type="AlphaFoldDB" id="A0AAE2D4B9"/>
<dbReference type="PANTHER" id="PTHR33331">
    <property type="entry name" value="COILED-COIL DOMAIN-CONTAINING PROTEIN 162"/>
    <property type="match status" value="1"/>
</dbReference>
<accession>A0AAE2D4B9</accession>
<reference evidence="2" key="1">
    <citation type="submission" date="2022-04" db="EMBL/GenBank/DDBJ databases">
        <authorList>
            <person name="Xu L."/>
            <person name="Lv Z."/>
        </authorList>
    </citation>
    <scope>NUCLEOTIDE SEQUENCE</scope>
    <source>
        <strain evidence="2">LV_2022a</strain>
    </source>
</reference>
<reference evidence="2" key="2">
    <citation type="journal article" date="2023" name="Infect Dis Poverty">
        <title>Chromosome-scale genome of the human blood fluke Schistosoma mekongi and its implications for public health.</title>
        <authorList>
            <person name="Zhou M."/>
            <person name="Xu L."/>
            <person name="Xu D."/>
            <person name="Chen W."/>
            <person name="Khan J."/>
            <person name="Hu Y."/>
            <person name="Huang H."/>
            <person name="Wei H."/>
            <person name="Zhang Y."/>
            <person name="Chusongsang P."/>
            <person name="Tanasarnprasert K."/>
            <person name="Hu X."/>
            <person name="Limpanont Y."/>
            <person name="Lv Z."/>
        </authorList>
    </citation>
    <scope>NUCLEOTIDE SEQUENCE</scope>
    <source>
        <strain evidence="2">LV_2022a</strain>
    </source>
</reference>
<dbReference type="InterPro" id="IPR040401">
    <property type="entry name" value="CCDC162"/>
</dbReference>
<feature type="domain" description="DUF4549" evidence="1">
    <location>
        <begin position="1"/>
        <end position="61"/>
    </location>
</feature>
<dbReference type="Proteomes" id="UP001292079">
    <property type="component" value="Unassembled WGS sequence"/>
</dbReference>
<dbReference type="EMBL" id="JALJAT010000004">
    <property type="protein sequence ID" value="KAK4470712.1"/>
    <property type="molecule type" value="Genomic_DNA"/>
</dbReference>
<evidence type="ECO:0000259" key="1">
    <source>
        <dbReference type="Pfam" id="PF15082"/>
    </source>
</evidence>
<organism evidence="2 3">
    <name type="scientific">Schistosoma mekongi</name>
    <name type="common">Parasitic worm</name>
    <dbReference type="NCBI Taxonomy" id="38744"/>
    <lineage>
        <taxon>Eukaryota</taxon>
        <taxon>Metazoa</taxon>
        <taxon>Spiralia</taxon>
        <taxon>Lophotrochozoa</taxon>
        <taxon>Platyhelminthes</taxon>
        <taxon>Trematoda</taxon>
        <taxon>Digenea</taxon>
        <taxon>Strigeidida</taxon>
        <taxon>Schistosomatoidea</taxon>
        <taxon>Schistosomatidae</taxon>
        <taxon>Schistosoma</taxon>
    </lineage>
</organism>
<comment type="caution">
    <text evidence="2">The sequence shown here is derived from an EMBL/GenBank/DDBJ whole genome shotgun (WGS) entry which is preliminary data.</text>
</comment>
<gene>
    <name evidence="2" type="ORF">MN116_006240</name>
</gene>
<evidence type="ECO:0000313" key="3">
    <source>
        <dbReference type="Proteomes" id="UP001292079"/>
    </source>
</evidence>
<keyword evidence="3" id="KW-1185">Reference proteome</keyword>
<dbReference type="PANTHER" id="PTHR33331:SF13">
    <property type="entry name" value="COILED-COIL DOMAIN CONTAINING 162"/>
    <property type="match status" value="1"/>
</dbReference>
<dbReference type="Pfam" id="PF15082">
    <property type="entry name" value="DUF4549"/>
    <property type="match status" value="1"/>
</dbReference>
<protein>
    <recommendedName>
        <fullName evidence="1">DUF4549 domain-containing protein</fullName>
    </recommendedName>
</protein>
<name>A0AAE2D4B9_SCHME</name>
<sequence>MVKELDVCSRREYTRDSLPILIHQYFIDRMYEMVVLKHSHLLRWKRYCLSSAEVELVCSDYLYRLQQITEEYLDASSRAHRLSSAVEGLLAVSDCGIEDVTAEDYQIYLRHMTCHLQSFSYIKQILNKENIGAVKSDDLSSKQNLHGNKALTKSVSININENLYNNLNNDGGKLKHSNITTSDNDKIFSTQDGTSEVRIDKASEVTGSSSYKANSKQWTNGKSVINTGKETSNENNKIKSVSFQSNNKELSMKTVSMNANRPLLLSNRNNLLLATTSDVTNERMFGLPLHISNLESLRPHLLALCRTYNIPTVSILQLHIYIFENA</sequence>
<evidence type="ECO:0000313" key="2">
    <source>
        <dbReference type="EMBL" id="KAK4470712.1"/>
    </source>
</evidence>
<proteinExistence type="predicted"/>
<dbReference type="InterPro" id="IPR029376">
    <property type="entry name" value="DUF4549"/>
</dbReference>